<gene>
    <name evidence="1" type="ORF">DFE_2327</name>
</gene>
<reference evidence="1 2" key="1">
    <citation type="journal article" date="2018" name="Sci. Adv.">
        <title>Multi-heme cytochromes provide a pathway for survival in energy-limited environments.</title>
        <authorList>
            <person name="Deng X."/>
            <person name="Dohmae N."/>
            <person name="Nealson K.H."/>
            <person name="Hashimoto K."/>
            <person name="Okamoto A."/>
        </authorList>
    </citation>
    <scope>NUCLEOTIDE SEQUENCE [LARGE SCALE GENOMIC DNA]</scope>
    <source>
        <strain evidence="1 2">IS5</strain>
    </source>
</reference>
<dbReference type="OrthoDB" id="9866285at2"/>
<evidence type="ECO:0000313" key="1">
    <source>
        <dbReference type="EMBL" id="BBD09053.1"/>
    </source>
</evidence>
<dbReference type="RefSeq" id="WP_126379701.1">
    <property type="nucleotide sequence ID" value="NZ_AP017378.1"/>
</dbReference>
<dbReference type="KEGG" id="dfl:DFE_2327"/>
<accession>A0A2Z6B0R8</accession>
<organism evidence="1 2">
    <name type="scientific">Desulfovibrio ferrophilus</name>
    <dbReference type="NCBI Taxonomy" id="241368"/>
    <lineage>
        <taxon>Bacteria</taxon>
        <taxon>Pseudomonadati</taxon>
        <taxon>Thermodesulfobacteriota</taxon>
        <taxon>Desulfovibrionia</taxon>
        <taxon>Desulfovibrionales</taxon>
        <taxon>Desulfovibrionaceae</taxon>
        <taxon>Desulfovibrio</taxon>
    </lineage>
</organism>
<proteinExistence type="predicted"/>
<protein>
    <submittedName>
        <fullName evidence="1">Uncharacterized protein</fullName>
    </submittedName>
</protein>
<dbReference type="AlphaFoldDB" id="A0A2Z6B0R8"/>
<dbReference type="EMBL" id="AP017378">
    <property type="protein sequence ID" value="BBD09053.1"/>
    <property type="molecule type" value="Genomic_DNA"/>
</dbReference>
<dbReference type="Proteomes" id="UP000269883">
    <property type="component" value="Chromosome"/>
</dbReference>
<sequence length="117" mass="13268">MRALNTEPTQEELNRTFARLKECLKPEVLEEVMHMGIRESMINEYRDLATAASDLIKLHRKSGFAPVLEGEHAEDYENILARFSTSGQRFRVLIEESSSVDEVAMLAIAPRQSSCVN</sequence>
<keyword evidence="2" id="KW-1185">Reference proteome</keyword>
<name>A0A2Z6B0R8_9BACT</name>
<evidence type="ECO:0000313" key="2">
    <source>
        <dbReference type="Proteomes" id="UP000269883"/>
    </source>
</evidence>